<dbReference type="InterPro" id="IPR058240">
    <property type="entry name" value="rSAM_sf"/>
</dbReference>
<dbReference type="Gene3D" id="3.30.70.20">
    <property type="match status" value="1"/>
</dbReference>
<feature type="domain" description="Radical SAM core" evidence="11">
    <location>
        <begin position="17"/>
        <end position="302"/>
    </location>
</feature>
<dbReference type="SFLD" id="SFLDG01066">
    <property type="entry name" value="organic_radical-activating_enz"/>
    <property type="match status" value="1"/>
</dbReference>
<comment type="similarity">
    <text evidence="2">Belongs to the organic radical-activating enzymes family.</text>
</comment>
<dbReference type="EC" id="1.97.1.4" evidence="12"/>
<evidence type="ECO:0000256" key="6">
    <source>
        <dbReference type="ARBA" id="ARBA00022723"/>
    </source>
</evidence>
<keyword evidence="6" id="KW-0479">Metal-binding</keyword>
<feature type="domain" description="4Fe-4S ferredoxin-type" evidence="10">
    <location>
        <begin position="79"/>
        <end position="109"/>
    </location>
</feature>
<dbReference type="SFLD" id="SFLDG01118">
    <property type="entry name" value="activating_enzymes__group_2"/>
    <property type="match status" value="1"/>
</dbReference>
<dbReference type="GO" id="GO:0051539">
    <property type="term" value="F:4 iron, 4 sulfur cluster binding"/>
    <property type="evidence" value="ECO:0007669"/>
    <property type="project" value="UniProtKB-KW"/>
</dbReference>
<keyword evidence="9" id="KW-0411">Iron-sulfur</keyword>
<dbReference type="SUPFAM" id="SSF54862">
    <property type="entry name" value="4Fe-4S ferredoxins"/>
    <property type="match status" value="1"/>
</dbReference>
<keyword evidence="8" id="KW-0408">Iron</keyword>
<dbReference type="InterPro" id="IPR007197">
    <property type="entry name" value="rSAM"/>
</dbReference>
<dbReference type="InterPro" id="IPR034457">
    <property type="entry name" value="Organic_radical-activating"/>
</dbReference>
<dbReference type="InterPro" id="IPR030905">
    <property type="entry name" value="CutC_activ_rSAM"/>
</dbReference>
<evidence type="ECO:0000256" key="8">
    <source>
        <dbReference type="ARBA" id="ARBA00023004"/>
    </source>
</evidence>
<evidence type="ECO:0000256" key="3">
    <source>
        <dbReference type="ARBA" id="ARBA00011245"/>
    </source>
</evidence>
<evidence type="ECO:0000256" key="5">
    <source>
        <dbReference type="ARBA" id="ARBA00022691"/>
    </source>
</evidence>
<feature type="domain" description="4Fe-4S ferredoxin-type" evidence="10">
    <location>
        <begin position="48"/>
        <end position="77"/>
    </location>
</feature>
<dbReference type="HAMAP" id="MF_02059">
    <property type="entry name" value="Activ_enz_CutD"/>
    <property type="match status" value="1"/>
</dbReference>
<dbReference type="GO" id="GO:0043365">
    <property type="term" value="F:[formate-C-acetyltransferase]-activating enzyme activity"/>
    <property type="evidence" value="ECO:0007669"/>
    <property type="project" value="UniProtKB-EC"/>
</dbReference>
<dbReference type="EMBL" id="FLUP01000001">
    <property type="protein sequence ID" value="SBV93173.1"/>
    <property type="molecule type" value="Genomic_DNA"/>
</dbReference>
<dbReference type="GO" id="GO:0046872">
    <property type="term" value="F:metal ion binding"/>
    <property type="evidence" value="ECO:0007669"/>
    <property type="project" value="UniProtKB-KW"/>
</dbReference>
<dbReference type="PANTHER" id="PTHR30352:SF4">
    <property type="entry name" value="PYRUVATE FORMATE-LYASE 2-ACTIVATING ENZYME"/>
    <property type="match status" value="1"/>
</dbReference>
<evidence type="ECO:0000256" key="7">
    <source>
        <dbReference type="ARBA" id="ARBA00023002"/>
    </source>
</evidence>
<dbReference type="PIRSF" id="PIRSF000371">
    <property type="entry name" value="PFL_act_enz"/>
    <property type="match status" value="1"/>
</dbReference>
<organism evidence="12">
    <name type="scientific">uncultured Desulfovibrio sp</name>
    <dbReference type="NCBI Taxonomy" id="167968"/>
    <lineage>
        <taxon>Bacteria</taxon>
        <taxon>Pseudomonadati</taxon>
        <taxon>Thermodesulfobacteriota</taxon>
        <taxon>Desulfovibrionia</taxon>
        <taxon>Desulfovibrionales</taxon>
        <taxon>Desulfovibrionaceae</taxon>
        <taxon>Desulfovibrio</taxon>
        <taxon>environmental samples</taxon>
    </lineage>
</organism>
<protein>
    <submittedName>
        <fullName evidence="12">Glycyl-radical enzyme activating protein family</fullName>
        <ecNumber evidence="12">1.97.1.4</ecNumber>
    </submittedName>
</protein>
<dbReference type="InterPro" id="IPR017896">
    <property type="entry name" value="4Fe4S_Fe-S-bd"/>
</dbReference>
<keyword evidence="7 12" id="KW-0560">Oxidoreductase</keyword>
<comment type="subunit">
    <text evidence="3">Monomer.</text>
</comment>
<sequence length="310" mass="34551">MIERKAIVFNIQKYNMYDGPGIRTIVFFKGCALRCKWCSNPESQRRRCDVLYKKDLCISCGACVPVCPSGIHALAGEQGQHTVNRELDCIACGRCVKACPQGALAIAGECKGISELLEVVEQDWPFYQSSGGGVTVGGGEPMLQPEAVANLLLACKHKGINTAMETCGYARPEVVRQLAEVVDLFLFDIKHMNPEKHYALTGVRNETILANLSWLLENGSNVRIRMPLLKGYNDDAEELHAVGKFLYNYKGMKNLKGVDLLPYHKMGVGKYAQLDMEYPIKDNPVLDDRDMATMESILRGYDLDVKTIRH</sequence>
<dbReference type="PROSITE" id="PS51379">
    <property type="entry name" value="4FE4S_FER_2"/>
    <property type="match status" value="2"/>
</dbReference>
<dbReference type="SFLD" id="SFLDS00029">
    <property type="entry name" value="Radical_SAM"/>
    <property type="match status" value="1"/>
</dbReference>
<evidence type="ECO:0000256" key="9">
    <source>
        <dbReference type="ARBA" id="ARBA00023014"/>
    </source>
</evidence>
<dbReference type="InterPro" id="IPR001989">
    <property type="entry name" value="Radical_activat_CS"/>
</dbReference>
<dbReference type="PANTHER" id="PTHR30352">
    <property type="entry name" value="PYRUVATE FORMATE-LYASE-ACTIVATING ENZYME"/>
    <property type="match status" value="1"/>
</dbReference>
<evidence type="ECO:0000259" key="11">
    <source>
        <dbReference type="PROSITE" id="PS51918"/>
    </source>
</evidence>
<dbReference type="AlphaFoldDB" id="A0A212J100"/>
<name>A0A212J100_9BACT</name>
<gene>
    <name evidence="12" type="ORF">KM92DES2_10366</name>
</gene>
<accession>A0A212J100</accession>
<dbReference type="InterPro" id="IPR017900">
    <property type="entry name" value="4Fe4S_Fe_S_CS"/>
</dbReference>
<proteinExistence type="inferred from homology"/>
<evidence type="ECO:0000256" key="2">
    <source>
        <dbReference type="ARBA" id="ARBA00009777"/>
    </source>
</evidence>
<dbReference type="InterPro" id="IPR040074">
    <property type="entry name" value="BssD/PflA/YjjW"/>
</dbReference>
<dbReference type="NCBIfam" id="TIGR04395">
    <property type="entry name" value="cutC_activ_rSAM"/>
    <property type="match status" value="1"/>
</dbReference>
<evidence type="ECO:0000256" key="4">
    <source>
        <dbReference type="ARBA" id="ARBA00022485"/>
    </source>
</evidence>
<keyword evidence="5" id="KW-0949">S-adenosyl-L-methionine</keyword>
<dbReference type="PROSITE" id="PS01087">
    <property type="entry name" value="RADICAL_ACTIVATING"/>
    <property type="match status" value="1"/>
</dbReference>
<dbReference type="PROSITE" id="PS00198">
    <property type="entry name" value="4FE4S_FER_1"/>
    <property type="match status" value="1"/>
</dbReference>
<keyword evidence="4" id="KW-0004">4Fe-4S</keyword>
<dbReference type="Pfam" id="PF04055">
    <property type="entry name" value="Radical_SAM"/>
    <property type="match status" value="1"/>
</dbReference>
<evidence type="ECO:0000313" key="12">
    <source>
        <dbReference type="EMBL" id="SBV93173.1"/>
    </source>
</evidence>
<dbReference type="UniPathway" id="UPA01069"/>
<dbReference type="Pfam" id="PF12838">
    <property type="entry name" value="Fer4_7"/>
    <property type="match status" value="1"/>
</dbReference>
<evidence type="ECO:0000256" key="1">
    <source>
        <dbReference type="ARBA" id="ARBA00001966"/>
    </source>
</evidence>
<dbReference type="NCBIfam" id="TIGR02494">
    <property type="entry name" value="PFLE_PFLC"/>
    <property type="match status" value="1"/>
</dbReference>
<comment type="cofactor">
    <cofactor evidence="1">
        <name>[4Fe-4S] cluster</name>
        <dbReference type="ChEBI" id="CHEBI:49883"/>
    </cofactor>
</comment>
<reference evidence="12" key="1">
    <citation type="submission" date="2016-04" db="EMBL/GenBank/DDBJ databases">
        <authorList>
            <person name="Evans L.H."/>
            <person name="Alamgir A."/>
            <person name="Owens N."/>
            <person name="Weber N.D."/>
            <person name="Virtaneva K."/>
            <person name="Barbian K."/>
            <person name="Babar A."/>
            <person name="Rosenke K."/>
        </authorList>
    </citation>
    <scope>NUCLEOTIDE SEQUENCE</scope>
    <source>
        <strain evidence="12">92-2</strain>
    </source>
</reference>
<dbReference type="Pfam" id="PF13353">
    <property type="entry name" value="Fer4_12"/>
    <property type="match status" value="1"/>
</dbReference>
<dbReference type="SUPFAM" id="SSF102114">
    <property type="entry name" value="Radical SAM enzymes"/>
    <property type="match status" value="1"/>
</dbReference>
<dbReference type="InterPro" id="IPR012839">
    <property type="entry name" value="Organic_radical_activase"/>
</dbReference>
<dbReference type="Gene3D" id="3.80.30.10">
    <property type="entry name" value="pyruvate-formate lyase- activating enzyme"/>
    <property type="match status" value="1"/>
</dbReference>
<dbReference type="RefSeq" id="WP_227117579.1">
    <property type="nucleotide sequence ID" value="NZ_LT598928.1"/>
</dbReference>
<evidence type="ECO:0000259" key="10">
    <source>
        <dbReference type="PROSITE" id="PS51379"/>
    </source>
</evidence>
<dbReference type="PROSITE" id="PS51918">
    <property type="entry name" value="RADICAL_SAM"/>
    <property type="match status" value="1"/>
</dbReference>